<comment type="caution">
    <text evidence="6">The sequence shown here is derived from an EMBL/GenBank/DDBJ whole genome shotgun (WGS) entry which is preliminary data.</text>
</comment>
<dbReference type="GO" id="GO:0046540">
    <property type="term" value="C:U4/U6 x U5 tri-snRNP complex"/>
    <property type="evidence" value="ECO:0007669"/>
    <property type="project" value="TreeGrafter"/>
</dbReference>
<evidence type="ECO:0000313" key="7">
    <source>
        <dbReference type="Proteomes" id="UP000318571"/>
    </source>
</evidence>
<dbReference type="PANTHER" id="PTHR14152:SF5">
    <property type="entry name" value="U4_U6.U5 TRI-SNRNP-ASSOCIATED PROTEIN 1"/>
    <property type="match status" value="1"/>
</dbReference>
<feature type="compositionally biased region" description="Basic residues" evidence="5">
    <location>
        <begin position="194"/>
        <end position="216"/>
    </location>
</feature>
<keyword evidence="4" id="KW-0175">Coiled coil</keyword>
<feature type="compositionally biased region" description="Basic residues" evidence="5">
    <location>
        <begin position="71"/>
        <end position="80"/>
    </location>
</feature>
<evidence type="ECO:0008006" key="8">
    <source>
        <dbReference type="Google" id="ProtNLM"/>
    </source>
</evidence>
<dbReference type="GO" id="GO:0000481">
    <property type="term" value="P:maturation of 5S rRNA"/>
    <property type="evidence" value="ECO:0007669"/>
    <property type="project" value="TreeGrafter"/>
</dbReference>
<dbReference type="Proteomes" id="UP000318571">
    <property type="component" value="Chromosome 7"/>
</dbReference>
<feature type="region of interest" description="Disordered" evidence="5">
    <location>
        <begin position="687"/>
        <end position="718"/>
    </location>
</feature>
<dbReference type="InterPro" id="IPR005011">
    <property type="entry name" value="SNU66/SART1"/>
</dbReference>
<feature type="compositionally biased region" description="Basic and acidic residues" evidence="5">
    <location>
        <begin position="217"/>
        <end position="244"/>
    </location>
</feature>
<feature type="compositionally biased region" description="Polar residues" evidence="5">
    <location>
        <begin position="955"/>
        <end position="965"/>
    </location>
</feature>
<sequence>MGRGSKRPESETEEGQWEDDDPPPAEGGGRSPLARRPTSGSRSPGSSRPDNEGDVISSDEDFPGPPARSAPRPRPRRSSRKSSDSAEDSEDSADSAHAPGWHRKRVKDKKKRKKSKKDKKKKKKRKHAHGEAPRSHSASGQRRQRSPTDREGGSTPEVAEREEEIETAVPVIATRRRATAADFFQEEEPEPRRDRSRSRPAPRRPSRSRERAHRGSRREERAQPRSREERTREREREREPRELKAASPPPKAPAPEGGSQKILSMSVAESNALRASLGLAPLKEKNAVDPNGTREERREHKAREEFARAQGGTLIPNSTKHEIHKAPENLSQKTHAEKLRERIQERKKKREMEARLLAIKKLGDSDSDEDRRGSSSNWVERQKKIQAEKAAALKRARMLEELEDDFGVGHLVQEAVAQDRAGAYGKKDLSGLKVEHSAENFASGRDVILTLKDSDVLDASAEDTLVNVNIMDDERTKKKLEEVKKAKVGYNAYDQEEVDELTGELKRKNMLDKYDEEIEGEQRTSFKIGHEGDYNEEEQIERQRQKIREKLNAAKRLESLALPELKVASDYYTSEETAQFKKPKKKRKVKKRILRADDLLADLEADSSANKKPSKSPAPMDRSSKGALPMDLDEDVEIKFEADLDDVKLEDEGDMGLEAALNRARKLKQKRENTDVAEQILEEIKAEPKVKQETEEDLTGSELIGTFEEEEDGHQSQFGKPLIMNETVEFCRNLGARQFNDQFERGQKIKQESSVSKDLLEFEESLTSAAGSSGIADRSSTKEPHQRGQWEEVDNNDDDSDFERDMKMDVDSHGEDDMNNAAILEEEPDLQSGVAAAIQLANSKGYWEKEEKKATGSNLKHLMAKNYSIDDKMRMDDERGGRRGDRYGGGGPSQPFQEKANYVPNVQLEYIDDGGRLMNQKEAFRYLSHKFHGKGSGKMKTEKRMKKVMEQSLMMNMSSTDTPLQTVEKLKKKQKESATPYLVLSGNKINPQDLKK</sequence>
<keyword evidence="7" id="KW-1185">Reference proteome</keyword>
<feature type="compositionally biased region" description="Basic residues" evidence="5">
    <location>
        <begin position="100"/>
        <end position="128"/>
    </location>
</feature>
<name>A0A553P224_TIGCA</name>
<evidence type="ECO:0000256" key="5">
    <source>
        <dbReference type="SAM" id="MobiDB-lite"/>
    </source>
</evidence>
<feature type="region of interest" description="Disordered" evidence="5">
    <location>
        <begin position="602"/>
        <end position="632"/>
    </location>
</feature>
<feature type="compositionally biased region" description="Basic and acidic residues" evidence="5">
    <location>
        <begin position="1"/>
        <end position="10"/>
    </location>
</feature>
<dbReference type="GO" id="GO:0045292">
    <property type="term" value="P:mRNA cis splicing, via spliceosome"/>
    <property type="evidence" value="ECO:0007669"/>
    <property type="project" value="TreeGrafter"/>
</dbReference>
<evidence type="ECO:0000256" key="2">
    <source>
        <dbReference type="ARBA" id="ARBA00006076"/>
    </source>
</evidence>
<dbReference type="AlphaFoldDB" id="A0A553P224"/>
<feature type="compositionally biased region" description="Basic and acidic residues" evidence="5">
    <location>
        <begin position="361"/>
        <end position="373"/>
    </location>
</feature>
<feature type="region of interest" description="Disordered" evidence="5">
    <location>
        <begin position="955"/>
        <end position="996"/>
    </location>
</feature>
<dbReference type="Pfam" id="PF03343">
    <property type="entry name" value="SART-1"/>
    <property type="match status" value="1"/>
</dbReference>
<proteinExistence type="inferred from homology"/>
<feature type="compositionally biased region" description="Acidic residues" evidence="5">
    <location>
        <begin position="791"/>
        <end position="802"/>
    </location>
</feature>
<feature type="compositionally biased region" description="Acidic residues" evidence="5">
    <location>
        <begin position="11"/>
        <end position="23"/>
    </location>
</feature>
<comment type="similarity">
    <text evidence="2">Belongs to the SNU66/SART1 family.</text>
</comment>
<feature type="region of interest" description="Disordered" evidence="5">
    <location>
        <begin position="874"/>
        <end position="898"/>
    </location>
</feature>
<protein>
    <recommendedName>
        <fullName evidence="8">U4/U6.U5 tri-snRNP-associated protein 1</fullName>
    </recommendedName>
</protein>
<accession>A0A553P224</accession>
<evidence type="ECO:0000256" key="4">
    <source>
        <dbReference type="SAM" id="Coils"/>
    </source>
</evidence>
<feature type="compositionally biased region" description="Basic and acidic residues" evidence="5">
    <location>
        <begin position="282"/>
        <end position="307"/>
    </location>
</feature>
<feature type="compositionally biased region" description="Low complexity" evidence="5">
    <location>
        <begin position="35"/>
        <end position="48"/>
    </location>
</feature>
<feature type="coiled-coil region" evidence="4">
    <location>
        <begin position="657"/>
        <end position="687"/>
    </location>
</feature>
<feature type="region of interest" description="Disordered" evidence="5">
    <location>
        <begin position="766"/>
        <end position="815"/>
    </location>
</feature>
<feature type="compositionally biased region" description="Basic and acidic residues" evidence="5">
    <location>
        <begin position="803"/>
        <end position="815"/>
    </location>
</feature>
<feature type="region of interest" description="Disordered" evidence="5">
    <location>
        <begin position="360"/>
        <end position="382"/>
    </location>
</feature>
<organism evidence="6 7">
    <name type="scientific">Tigriopus californicus</name>
    <name type="common">Marine copepod</name>
    <dbReference type="NCBI Taxonomy" id="6832"/>
    <lineage>
        <taxon>Eukaryota</taxon>
        <taxon>Metazoa</taxon>
        <taxon>Ecdysozoa</taxon>
        <taxon>Arthropoda</taxon>
        <taxon>Crustacea</taxon>
        <taxon>Multicrustacea</taxon>
        <taxon>Hexanauplia</taxon>
        <taxon>Copepoda</taxon>
        <taxon>Harpacticoida</taxon>
        <taxon>Harpacticidae</taxon>
        <taxon>Tigriopus</taxon>
    </lineage>
</organism>
<keyword evidence="3" id="KW-0539">Nucleus</keyword>
<dbReference type="EMBL" id="VCGU01000008">
    <property type="protein sequence ID" value="TRY71736.1"/>
    <property type="molecule type" value="Genomic_DNA"/>
</dbReference>
<evidence type="ECO:0000256" key="3">
    <source>
        <dbReference type="ARBA" id="ARBA00023242"/>
    </source>
</evidence>
<feature type="compositionally biased region" description="Basic and acidic residues" evidence="5">
    <location>
        <begin position="874"/>
        <end position="886"/>
    </location>
</feature>
<comment type="subcellular location">
    <subcellularLocation>
        <location evidence="1">Nucleus</location>
    </subcellularLocation>
</comment>
<dbReference type="OMA" id="KRRDYTG"/>
<reference evidence="6 7" key="1">
    <citation type="journal article" date="2018" name="Nat. Ecol. Evol.">
        <title>Genomic signatures of mitonuclear coevolution across populations of Tigriopus californicus.</title>
        <authorList>
            <person name="Barreto F.S."/>
            <person name="Watson E.T."/>
            <person name="Lima T.G."/>
            <person name="Willett C.S."/>
            <person name="Edmands S."/>
            <person name="Li W."/>
            <person name="Burton R.S."/>
        </authorList>
    </citation>
    <scope>NUCLEOTIDE SEQUENCE [LARGE SCALE GENOMIC DNA]</scope>
    <source>
        <strain evidence="6 7">San Diego</strain>
    </source>
</reference>
<feature type="compositionally biased region" description="Basic and acidic residues" evidence="5">
    <location>
        <begin position="779"/>
        <end position="790"/>
    </location>
</feature>
<dbReference type="PANTHER" id="PTHR14152">
    <property type="entry name" value="SQUAMOUS CELL CARCINOMA ANTIGEN RECOGNISED BY CYTOTOXIC T LYMPHOCYTES"/>
    <property type="match status" value="1"/>
</dbReference>
<feature type="compositionally biased region" description="Low complexity" evidence="5">
    <location>
        <begin position="606"/>
        <end position="619"/>
    </location>
</feature>
<evidence type="ECO:0000256" key="1">
    <source>
        <dbReference type="ARBA" id="ARBA00004123"/>
    </source>
</evidence>
<dbReference type="STRING" id="6832.A0A553P224"/>
<feature type="region of interest" description="Disordered" evidence="5">
    <location>
        <begin position="1"/>
        <end position="320"/>
    </location>
</feature>
<evidence type="ECO:0000313" key="6">
    <source>
        <dbReference type="EMBL" id="TRY71736.1"/>
    </source>
</evidence>
<gene>
    <name evidence="6" type="ORF">TCAL_08157</name>
</gene>